<dbReference type="EMBL" id="DS268477">
    <property type="protein sequence ID" value="EFP08892.1"/>
    <property type="molecule type" value="Genomic_DNA"/>
</dbReference>
<evidence type="ECO:0000313" key="2">
    <source>
        <dbReference type="EMBL" id="EFP08892.1"/>
    </source>
</evidence>
<proteinExistence type="predicted"/>
<organism evidence="3">
    <name type="scientific">Caenorhabditis remanei</name>
    <name type="common">Caenorhabditis vulgaris</name>
    <dbReference type="NCBI Taxonomy" id="31234"/>
    <lineage>
        <taxon>Eukaryota</taxon>
        <taxon>Metazoa</taxon>
        <taxon>Ecdysozoa</taxon>
        <taxon>Nematoda</taxon>
        <taxon>Chromadorea</taxon>
        <taxon>Rhabditida</taxon>
        <taxon>Rhabditina</taxon>
        <taxon>Rhabditomorpha</taxon>
        <taxon>Rhabditoidea</taxon>
        <taxon>Rhabditidae</taxon>
        <taxon>Peloderinae</taxon>
        <taxon>Caenorhabditis</taxon>
    </lineage>
</organism>
<dbReference type="HOGENOM" id="CLU_044397_1_1_1"/>
<protein>
    <recommendedName>
        <fullName evidence="1">F-box domain-containing protein</fullName>
    </recommendedName>
</protein>
<sequence length="299" mass="35105">MDNPEASTPLPFQLLKLPAVALNQLVRMMHGSEIIKLAMCSHRLELSMRSWKYKLKKLEVSLRHESLLFVLTEANNSSRIAFRDRDLKPHLEPVTKMSQLCDRFEEEVNKNVRVQGFSREIMFDLYNLVMSLYEPATIRWVLDVNVLSRETLLRYLDKGLSENCSEISIERGDLSIERLTELMDRIPVTKKLKVTSRIPADFKHPNTFKYRAIWYGMAQWVTLDHLKSIRNADSVVLESTNFDSKDMNEFLRYWVDCDEEMMKRLKLRIREGALIDKNILTDQLLVLEATEEGSQHYYL</sequence>
<dbReference type="InParanoid" id="E3MTS5"/>
<dbReference type="AlphaFoldDB" id="E3MTS5"/>
<gene>
    <name evidence="2" type="ORF">CRE_18009</name>
</gene>
<dbReference type="InterPro" id="IPR012885">
    <property type="entry name" value="F-box_Sdz-33"/>
</dbReference>
<reference evidence="2" key="1">
    <citation type="submission" date="2007-07" db="EMBL/GenBank/DDBJ databases">
        <title>PCAP assembly of the Caenorhabditis remanei genome.</title>
        <authorList>
            <consortium name="The Caenorhabditis remanei Sequencing Consortium"/>
            <person name="Wilson R.K."/>
        </authorList>
    </citation>
    <scope>NUCLEOTIDE SEQUENCE [LARGE SCALE GENOMIC DNA]</scope>
    <source>
        <strain evidence="2">PB4641</strain>
    </source>
</reference>
<dbReference type="PROSITE" id="PS50181">
    <property type="entry name" value="FBOX"/>
    <property type="match status" value="1"/>
</dbReference>
<dbReference type="PANTHER" id="PTHR21503">
    <property type="entry name" value="F-BOX-CONTAINING HYPOTHETICAL PROTEIN C.ELEGANS"/>
    <property type="match status" value="1"/>
</dbReference>
<dbReference type="Pfam" id="PF07735">
    <property type="entry name" value="FBA_2"/>
    <property type="match status" value="1"/>
</dbReference>
<name>E3MTS5_CAERE</name>
<evidence type="ECO:0000313" key="3">
    <source>
        <dbReference type="Proteomes" id="UP000008281"/>
    </source>
</evidence>
<dbReference type="eggNOG" id="ENOG502TJZJ">
    <property type="taxonomic scope" value="Eukaryota"/>
</dbReference>
<feature type="domain" description="F-box" evidence="1">
    <location>
        <begin position="11"/>
        <end position="58"/>
    </location>
</feature>
<dbReference type="OrthoDB" id="5886877at2759"/>
<evidence type="ECO:0000259" key="1">
    <source>
        <dbReference type="PROSITE" id="PS50181"/>
    </source>
</evidence>
<dbReference type="Proteomes" id="UP000008281">
    <property type="component" value="Unassembled WGS sequence"/>
</dbReference>
<dbReference type="InterPro" id="IPR001810">
    <property type="entry name" value="F-box_dom"/>
</dbReference>
<dbReference type="PANTHER" id="PTHR21503:SF8">
    <property type="entry name" value="F-BOX ASSOCIATED DOMAIN-CONTAINING PROTEIN-RELATED"/>
    <property type="match status" value="1"/>
</dbReference>
<accession>E3MTS5</accession>
<keyword evidence="3" id="KW-1185">Reference proteome</keyword>